<organism evidence="1 2">
    <name type="scientific">Rosa chinensis</name>
    <name type="common">China rose</name>
    <dbReference type="NCBI Taxonomy" id="74649"/>
    <lineage>
        <taxon>Eukaryota</taxon>
        <taxon>Viridiplantae</taxon>
        <taxon>Streptophyta</taxon>
        <taxon>Embryophyta</taxon>
        <taxon>Tracheophyta</taxon>
        <taxon>Spermatophyta</taxon>
        <taxon>Magnoliopsida</taxon>
        <taxon>eudicotyledons</taxon>
        <taxon>Gunneridae</taxon>
        <taxon>Pentapetalae</taxon>
        <taxon>rosids</taxon>
        <taxon>fabids</taxon>
        <taxon>Rosales</taxon>
        <taxon>Rosaceae</taxon>
        <taxon>Rosoideae</taxon>
        <taxon>Rosoideae incertae sedis</taxon>
        <taxon>Rosa</taxon>
    </lineage>
</organism>
<comment type="caution">
    <text evidence="1">The sequence shown here is derived from an EMBL/GenBank/DDBJ whole genome shotgun (WGS) entry which is preliminary data.</text>
</comment>
<sequence>MRPSWVGELAGDWFISSRETGVGSCSSFSVGRSGRGVVVQGERSQIRLGSESDPRWG</sequence>
<evidence type="ECO:0000313" key="2">
    <source>
        <dbReference type="Proteomes" id="UP000238479"/>
    </source>
</evidence>
<proteinExistence type="predicted"/>
<evidence type="ECO:0000313" key="1">
    <source>
        <dbReference type="EMBL" id="PRQ26209.1"/>
    </source>
</evidence>
<name>A0A2P6PWB9_ROSCH</name>
<gene>
    <name evidence="1" type="ORF">RchiOBHm_Chr6g0292081</name>
</gene>
<dbReference type="AlphaFoldDB" id="A0A2P6PWB9"/>
<dbReference type="Proteomes" id="UP000238479">
    <property type="component" value="Chromosome 6"/>
</dbReference>
<keyword evidence="2" id="KW-1185">Reference proteome</keyword>
<accession>A0A2P6PWB9</accession>
<dbReference type="EMBL" id="PDCK01000044">
    <property type="protein sequence ID" value="PRQ26209.1"/>
    <property type="molecule type" value="Genomic_DNA"/>
</dbReference>
<dbReference type="Gramene" id="PRQ26209">
    <property type="protein sequence ID" value="PRQ26209"/>
    <property type="gene ID" value="RchiOBHm_Chr6g0292081"/>
</dbReference>
<protein>
    <submittedName>
        <fullName evidence="1">Uncharacterized protein</fullName>
    </submittedName>
</protein>
<reference evidence="1 2" key="1">
    <citation type="journal article" date="2018" name="Nat. Genet.">
        <title>The Rosa genome provides new insights in the design of modern roses.</title>
        <authorList>
            <person name="Bendahmane M."/>
        </authorList>
    </citation>
    <scope>NUCLEOTIDE SEQUENCE [LARGE SCALE GENOMIC DNA]</scope>
    <source>
        <strain evidence="2">cv. Old Blush</strain>
    </source>
</reference>